<protein>
    <submittedName>
        <fullName evidence="2">EAL domain-containing protein</fullName>
    </submittedName>
</protein>
<dbReference type="KEGG" id="orm:HTY61_01105"/>
<dbReference type="Pfam" id="PF00563">
    <property type="entry name" value="EAL"/>
    <property type="match status" value="1"/>
</dbReference>
<proteinExistence type="predicted"/>
<dbReference type="Gene3D" id="3.20.20.450">
    <property type="entry name" value="EAL domain"/>
    <property type="match status" value="1"/>
</dbReference>
<dbReference type="InterPro" id="IPR001633">
    <property type="entry name" value="EAL_dom"/>
</dbReference>
<dbReference type="CDD" id="cd01948">
    <property type="entry name" value="EAL"/>
    <property type="match status" value="1"/>
</dbReference>
<dbReference type="AlphaFoldDB" id="A0A6N1V882"/>
<name>A0A6N1V882_9HYPH</name>
<feature type="domain" description="EAL" evidence="1">
    <location>
        <begin position="6"/>
        <end position="264"/>
    </location>
</feature>
<organism evidence="2 3">
    <name type="scientific">Oricola thermophila</name>
    <dbReference type="NCBI Taxonomy" id="2742145"/>
    <lineage>
        <taxon>Bacteria</taxon>
        <taxon>Pseudomonadati</taxon>
        <taxon>Pseudomonadota</taxon>
        <taxon>Alphaproteobacteria</taxon>
        <taxon>Hyphomicrobiales</taxon>
        <taxon>Ahrensiaceae</taxon>
        <taxon>Oricola</taxon>
    </lineage>
</organism>
<dbReference type="GO" id="GO:0071111">
    <property type="term" value="F:cyclic-guanylate-specific phosphodiesterase activity"/>
    <property type="evidence" value="ECO:0007669"/>
    <property type="project" value="InterPro"/>
</dbReference>
<dbReference type="InterPro" id="IPR050706">
    <property type="entry name" value="Cyclic-di-GMP_PDE-like"/>
</dbReference>
<dbReference type="Proteomes" id="UP000509367">
    <property type="component" value="Chromosome"/>
</dbReference>
<dbReference type="SMART" id="SM00052">
    <property type="entry name" value="EAL"/>
    <property type="match status" value="1"/>
</dbReference>
<accession>A0A6N1V882</accession>
<evidence type="ECO:0000313" key="3">
    <source>
        <dbReference type="Proteomes" id="UP000509367"/>
    </source>
</evidence>
<dbReference type="InterPro" id="IPR035919">
    <property type="entry name" value="EAL_sf"/>
</dbReference>
<dbReference type="SUPFAM" id="SSF141868">
    <property type="entry name" value="EAL domain-like"/>
    <property type="match status" value="1"/>
</dbReference>
<dbReference type="PROSITE" id="PS50883">
    <property type="entry name" value="EAL"/>
    <property type="match status" value="1"/>
</dbReference>
<dbReference type="PANTHER" id="PTHR33121:SF76">
    <property type="entry name" value="SIGNALING PROTEIN"/>
    <property type="match status" value="1"/>
</dbReference>
<gene>
    <name evidence="2" type="ORF">HTY61_01105</name>
</gene>
<evidence type="ECO:0000259" key="1">
    <source>
        <dbReference type="PROSITE" id="PS50883"/>
    </source>
</evidence>
<reference evidence="2 3" key="1">
    <citation type="submission" date="2020-06" db="EMBL/GenBank/DDBJ databases">
        <title>Oricola thermophila sp. nov. isolated from a tidal sediments.</title>
        <authorList>
            <person name="Kwon K.K."/>
            <person name="Yang S.-H."/>
            <person name="Park M.-J."/>
        </authorList>
    </citation>
    <scope>NUCLEOTIDE SEQUENCE [LARGE SCALE GENOMIC DNA]</scope>
    <source>
        <strain evidence="2 3">MEBiC13590</strain>
    </source>
</reference>
<dbReference type="EMBL" id="CP054836">
    <property type="protein sequence ID" value="QKV17161.1"/>
    <property type="molecule type" value="Genomic_DNA"/>
</dbReference>
<sequence>MTRVPNLQIERRDGGAFVARHAGFVLQTAFQPVFRFEKGRLVPVACEALLRVTRDDVPIVNDAFFSGLGADDFLALEPQLRTLHVRNARNLPSGQRRLFLNFDPRIAENASRFEPDLRELGEELRATGLSPADIVCEITEAETVDNEALKRFVWELRARGYLVAVDDFGARASRMERVRMLTPDIVKFDNRLVKRLMSTDSGVGTLRVLVERFRRDGIQCVLEGLEALWEIGLAESTGATMVQGFVLAAPRLAGPDLAAWIAQYRPARGGDDIRLARSVR</sequence>
<dbReference type="PANTHER" id="PTHR33121">
    <property type="entry name" value="CYCLIC DI-GMP PHOSPHODIESTERASE PDEF"/>
    <property type="match status" value="1"/>
</dbReference>
<evidence type="ECO:0000313" key="2">
    <source>
        <dbReference type="EMBL" id="QKV17161.1"/>
    </source>
</evidence>
<keyword evidence="3" id="KW-1185">Reference proteome</keyword>